<keyword evidence="5 7" id="KW-0521">NADP</keyword>
<dbReference type="Gene3D" id="3.40.430.10">
    <property type="entry name" value="Dihydrofolate Reductase, subunit A"/>
    <property type="match status" value="1"/>
</dbReference>
<comment type="similarity">
    <text evidence="2 7 8">Belongs to the dihydrofolate reductase family.</text>
</comment>
<evidence type="ECO:0000313" key="11">
    <source>
        <dbReference type="Proteomes" id="UP000004754"/>
    </source>
</evidence>
<dbReference type="CDD" id="cd00209">
    <property type="entry name" value="DHFR"/>
    <property type="match status" value="1"/>
</dbReference>
<protein>
    <recommendedName>
        <fullName evidence="3 7">Dihydrofolate reductase</fullName>
        <ecNumber evidence="3 7">1.5.1.3</ecNumber>
    </recommendedName>
</protein>
<evidence type="ECO:0000256" key="1">
    <source>
        <dbReference type="ARBA" id="ARBA00004903"/>
    </source>
</evidence>
<proteinExistence type="inferred from homology"/>
<dbReference type="InterPro" id="IPR001796">
    <property type="entry name" value="DHFR_dom"/>
</dbReference>
<evidence type="ECO:0000256" key="3">
    <source>
        <dbReference type="ARBA" id="ARBA00012856"/>
    </source>
</evidence>
<dbReference type="PANTHER" id="PTHR48069">
    <property type="entry name" value="DIHYDROFOLATE REDUCTASE"/>
    <property type="match status" value="1"/>
</dbReference>
<dbReference type="EC" id="1.5.1.3" evidence="3 7"/>
<dbReference type="GO" id="GO:0050661">
    <property type="term" value="F:NADP binding"/>
    <property type="evidence" value="ECO:0007669"/>
    <property type="project" value="InterPro"/>
</dbReference>
<dbReference type="PANTHER" id="PTHR48069:SF3">
    <property type="entry name" value="DIHYDROFOLATE REDUCTASE"/>
    <property type="match status" value="1"/>
</dbReference>
<feature type="domain" description="DHFR" evidence="9">
    <location>
        <begin position="1"/>
        <end position="156"/>
    </location>
</feature>
<dbReference type="PRINTS" id="PR00070">
    <property type="entry name" value="DHFR"/>
</dbReference>
<dbReference type="PIRSF" id="PIRSF000194">
    <property type="entry name" value="DHFR"/>
    <property type="match status" value="1"/>
</dbReference>
<keyword evidence="6 7" id="KW-0560">Oxidoreductase</keyword>
<gene>
    <name evidence="10" type="primary">folA</name>
    <name evidence="10" type="ORF">HMP0721_2195</name>
</gene>
<dbReference type="AlphaFoldDB" id="E6MJL0"/>
<dbReference type="Pfam" id="PF00186">
    <property type="entry name" value="DHFR_1"/>
    <property type="match status" value="1"/>
</dbReference>
<evidence type="ECO:0000256" key="2">
    <source>
        <dbReference type="ARBA" id="ARBA00009539"/>
    </source>
</evidence>
<dbReference type="InterPro" id="IPR024072">
    <property type="entry name" value="DHFR-like_dom_sf"/>
</dbReference>
<evidence type="ECO:0000256" key="8">
    <source>
        <dbReference type="RuleBase" id="RU004474"/>
    </source>
</evidence>
<dbReference type="PROSITE" id="PS00075">
    <property type="entry name" value="DHFR_1"/>
    <property type="match status" value="1"/>
</dbReference>
<dbReference type="InterPro" id="IPR012259">
    <property type="entry name" value="DHFR"/>
</dbReference>
<dbReference type="SUPFAM" id="SSF53597">
    <property type="entry name" value="Dihydrofolate reductase-like"/>
    <property type="match status" value="1"/>
</dbReference>
<comment type="function">
    <text evidence="7">Key enzyme in folate metabolism. Catalyzes an essential reaction for de novo glycine and purine synthesis, and for DNA precursor synthesis.</text>
</comment>
<sequence length="158" mass="17476">MIALIAACDRHRLIGDHGRIPWRIPGEQARFQKLTTGHVVIMGRQTYAEIGRPLPRRQTIVLSRNQTFRAPGCRIAASLAEALRLGAAFSDQLFIAGGAAVYSKALPLADVLYLTEIDAAYVGDTYFPAFDPALFTKTLDAHISGDPSYDYYTYLRKS</sequence>
<dbReference type="HOGENOM" id="CLU_043966_5_1_9"/>
<dbReference type="GO" id="GO:0004146">
    <property type="term" value="F:dihydrofolate reductase activity"/>
    <property type="evidence" value="ECO:0007669"/>
    <property type="project" value="UniProtKB-EC"/>
</dbReference>
<keyword evidence="11" id="KW-1185">Reference proteome</keyword>
<organism evidence="10 11">
    <name type="scientific">Pseudoramibacter alactolyticus ATCC 23263</name>
    <dbReference type="NCBI Taxonomy" id="887929"/>
    <lineage>
        <taxon>Bacteria</taxon>
        <taxon>Bacillati</taxon>
        <taxon>Bacillota</taxon>
        <taxon>Clostridia</taxon>
        <taxon>Eubacteriales</taxon>
        <taxon>Eubacteriaceae</taxon>
        <taxon>Pseudoramibacter</taxon>
    </lineage>
</organism>
<dbReference type="GO" id="GO:0046452">
    <property type="term" value="P:dihydrofolate metabolic process"/>
    <property type="evidence" value="ECO:0007669"/>
    <property type="project" value="TreeGrafter"/>
</dbReference>
<evidence type="ECO:0000256" key="5">
    <source>
        <dbReference type="ARBA" id="ARBA00022857"/>
    </source>
</evidence>
<dbReference type="GO" id="GO:0005829">
    <property type="term" value="C:cytosol"/>
    <property type="evidence" value="ECO:0007669"/>
    <property type="project" value="TreeGrafter"/>
</dbReference>
<keyword evidence="4 7" id="KW-0554">One-carbon metabolism</keyword>
<evidence type="ECO:0000259" key="9">
    <source>
        <dbReference type="PROSITE" id="PS51330"/>
    </source>
</evidence>
<name>E6MJL0_9FIRM</name>
<dbReference type="eggNOG" id="COG0262">
    <property type="taxonomic scope" value="Bacteria"/>
</dbReference>
<dbReference type="OrthoDB" id="9804315at2"/>
<dbReference type="STRING" id="887929.HMP0721_2195"/>
<evidence type="ECO:0000256" key="4">
    <source>
        <dbReference type="ARBA" id="ARBA00022563"/>
    </source>
</evidence>
<dbReference type="GO" id="GO:0046654">
    <property type="term" value="P:tetrahydrofolate biosynthetic process"/>
    <property type="evidence" value="ECO:0007669"/>
    <property type="project" value="UniProtKB-UniPathway"/>
</dbReference>
<dbReference type="PROSITE" id="PS51330">
    <property type="entry name" value="DHFR_2"/>
    <property type="match status" value="1"/>
</dbReference>
<dbReference type="UniPathway" id="UPA00077">
    <property type="reaction ID" value="UER00158"/>
</dbReference>
<comment type="pathway">
    <text evidence="1 7">Cofactor biosynthesis; tetrahydrofolate biosynthesis; 5,6,7,8-tetrahydrofolate from 7,8-dihydrofolate: step 1/1.</text>
</comment>
<comment type="caution">
    <text evidence="10">The sequence shown here is derived from an EMBL/GenBank/DDBJ whole genome shotgun (WGS) entry which is preliminary data.</text>
</comment>
<dbReference type="Proteomes" id="UP000004754">
    <property type="component" value="Unassembled WGS sequence"/>
</dbReference>
<accession>E6MJL0</accession>
<dbReference type="GO" id="GO:0046655">
    <property type="term" value="P:folic acid metabolic process"/>
    <property type="evidence" value="ECO:0007669"/>
    <property type="project" value="TreeGrafter"/>
</dbReference>
<evidence type="ECO:0000313" key="10">
    <source>
        <dbReference type="EMBL" id="EFV00746.1"/>
    </source>
</evidence>
<dbReference type="RefSeq" id="WP_006599617.1">
    <property type="nucleotide sequence ID" value="NZ_GL622359.1"/>
</dbReference>
<comment type="catalytic activity">
    <reaction evidence="7">
        <text>(6S)-5,6,7,8-tetrahydrofolate + NADP(+) = 7,8-dihydrofolate + NADPH + H(+)</text>
        <dbReference type="Rhea" id="RHEA:15009"/>
        <dbReference type="ChEBI" id="CHEBI:15378"/>
        <dbReference type="ChEBI" id="CHEBI:57451"/>
        <dbReference type="ChEBI" id="CHEBI:57453"/>
        <dbReference type="ChEBI" id="CHEBI:57783"/>
        <dbReference type="ChEBI" id="CHEBI:58349"/>
        <dbReference type="EC" id="1.5.1.3"/>
    </reaction>
</comment>
<dbReference type="GO" id="GO:0006730">
    <property type="term" value="P:one-carbon metabolic process"/>
    <property type="evidence" value="ECO:0007669"/>
    <property type="project" value="UniProtKB-KW"/>
</dbReference>
<evidence type="ECO:0000256" key="6">
    <source>
        <dbReference type="ARBA" id="ARBA00023002"/>
    </source>
</evidence>
<evidence type="ECO:0000256" key="7">
    <source>
        <dbReference type="PIRNR" id="PIRNR000194"/>
    </source>
</evidence>
<dbReference type="InterPro" id="IPR017925">
    <property type="entry name" value="DHFR_CS"/>
</dbReference>
<dbReference type="EMBL" id="AEQN01000028">
    <property type="protein sequence ID" value="EFV00746.1"/>
    <property type="molecule type" value="Genomic_DNA"/>
</dbReference>
<reference evidence="10 11" key="1">
    <citation type="submission" date="2010-12" db="EMBL/GenBank/DDBJ databases">
        <authorList>
            <person name="Muzny D."/>
            <person name="Qin X."/>
            <person name="Deng J."/>
            <person name="Jiang H."/>
            <person name="Liu Y."/>
            <person name="Qu J."/>
            <person name="Song X.-Z."/>
            <person name="Zhang L."/>
            <person name="Thornton R."/>
            <person name="Coyle M."/>
            <person name="Francisco L."/>
            <person name="Jackson L."/>
            <person name="Javaid M."/>
            <person name="Korchina V."/>
            <person name="Kovar C."/>
            <person name="Mata R."/>
            <person name="Mathew T."/>
            <person name="Ngo R."/>
            <person name="Nguyen L."/>
            <person name="Nguyen N."/>
            <person name="Okwuonu G."/>
            <person name="Ongeri F."/>
            <person name="Pham C."/>
            <person name="Simmons D."/>
            <person name="Wilczek-Boney K."/>
            <person name="Hale W."/>
            <person name="Jakkamsetti A."/>
            <person name="Pham P."/>
            <person name="Ruth R."/>
            <person name="San Lucas F."/>
            <person name="Warren J."/>
            <person name="Zhang J."/>
            <person name="Zhao Z."/>
            <person name="Zhou C."/>
            <person name="Zhu D."/>
            <person name="Lee S."/>
            <person name="Bess C."/>
            <person name="Blankenburg K."/>
            <person name="Forbes L."/>
            <person name="Fu Q."/>
            <person name="Gubbala S."/>
            <person name="Hirani K."/>
            <person name="Jayaseelan J.C."/>
            <person name="Lara F."/>
            <person name="Munidasa M."/>
            <person name="Palculict T."/>
            <person name="Patil S."/>
            <person name="Pu L.-L."/>
            <person name="Saada N."/>
            <person name="Tang L."/>
            <person name="Weissenberger G."/>
            <person name="Zhu Y."/>
            <person name="Hemphill L."/>
            <person name="Shang Y."/>
            <person name="Youmans B."/>
            <person name="Ayvaz T."/>
            <person name="Ross M."/>
            <person name="Santibanez J."/>
            <person name="Aqrawi P."/>
            <person name="Gross S."/>
            <person name="Joshi V."/>
            <person name="Fowler G."/>
            <person name="Nazareth L."/>
            <person name="Reid J."/>
            <person name="Worley K."/>
            <person name="Petrosino J."/>
            <person name="Highlander S."/>
            <person name="Gibbs R."/>
        </authorList>
    </citation>
    <scope>NUCLEOTIDE SEQUENCE [LARGE SCALE GENOMIC DNA]</scope>
    <source>
        <strain evidence="10 11">ATCC 23263</strain>
    </source>
</reference>